<evidence type="ECO:0000256" key="1">
    <source>
        <dbReference type="SAM" id="MobiDB-lite"/>
    </source>
</evidence>
<feature type="region of interest" description="Disordered" evidence="1">
    <location>
        <begin position="60"/>
        <end position="79"/>
    </location>
</feature>
<dbReference type="Proteomes" id="UP000821837">
    <property type="component" value="Chromosome 1"/>
</dbReference>
<gene>
    <name evidence="2" type="ORF">HPB52_022873</name>
</gene>
<evidence type="ECO:0000313" key="2">
    <source>
        <dbReference type="EMBL" id="KAH7984599.1"/>
    </source>
</evidence>
<reference evidence="2" key="2">
    <citation type="submission" date="2021-09" db="EMBL/GenBank/DDBJ databases">
        <authorList>
            <person name="Jia N."/>
            <person name="Wang J."/>
            <person name="Shi W."/>
            <person name="Du L."/>
            <person name="Sun Y."/>
            <person name="Zhan W."/>
            <person name="Jiang J."/>
            <person name="Wang Q."/>
            <person name="Zhang B."/>
            <person name="Ji P."/>
            <person name="Sakyi L.B."/>
            <person name="Cui X."/>
            <person name="Yuan T."/>
            <person name="Jiang B."/>
            <person name="Yang W."/>
            <person name="Lam T.T.-Y."/>
            <person name="Chang Q."/>
            <person name="Ding S."/>
            <person name="Wang X."/>
            <person name="Zhu J."/>
            <person name="Ruan X."/>
            <person name="Zhao L."/>
            <person name="Wei J."/>
            <person name="Que T."/>
            <person name="Du C."/>
            <person name="Cheng J."/>
            <person name="Dai P."/>
            <person name="Han X."/>
            <person name="Huang E."/>
            <person name="Gao Y."/>
            <person name="Liu J."/>
            <person name="Shao H."/>
            <person name="Ye R."/>
            <person name="Li L."/>
            <person name="Wei W."/>
            <person name="Wang X."/>
            <person name="Wang C."/>
            <person name="Huo Q."/>
            <person name="Li W."/>
            <person name="Guo W."/>
            <person name="Chen H."/>
            <person name="Chen S."/>
            <person name="Zhou L."/>
            <person name="Zhou L."/>
            <person name="Ni X."/>
            <person name="Tian J."/>
            <person name="Zhou Y."/>
            <person name="Sheng Y."/>
            <person name="Liu T."/>
            <person name="Pan Y."/>
            <person name="Xia L."/>
            <person name="Li J."/>
            <person name="Zhao F."/>
            <person name="Cao W."/>
        </authorList>
    </citation>
    <scope>NUCLEOTIDE SEQUENCE</scope>
    <source>
        <strain evidence="2">Rsan-2018</strain>
        <tissue evidence="2">Larvae</tissue>
    </source>
</reference>
<organism evidence="2 3">
    <name type="scientific">Rhipicephalus sanguineus</name>
    <name type="common">Brown dog tick</name>
    <name type="synonym">Ixodes sanguineus</name>
    <dbReference type="NCBI Taxonomy" id="34632"/>
    <lineage>
        <taxon>Eukaryota</taxon>
        <taxon>Metazoa</taxon>
        <taxon>Ecdysozoa</taxon>
        <taxon>Arthropoda</taxon>
        <taxon>Chelicerata</taxon>
        <taxon>Arachnida</taxon>
        <taxon>Acari</taxon>
        <taxon>Parasitiformes</taxon>
        <taxon>Ixodida</taxon>
        <taxon>Ixodoidea</taxon>
        <taxon>Ixodidae</taxon>
        <taxon>Rhipicephalinae</taxon>
        <taxon>Rhipicephalus</taxon>
        <taxon>Rhipicephalus</taxon>
    </lineage>
</organism>
<accession>A0A9D4YR12</accession>
<dbReference type="AlphaFoldDB" id="A0A9D4YR12"/>
<comment type="caution">
    <text evidence="2">The sequence shown here is derived from an EMBL/GenBank/DDBJ whole genome shotgun (WGS) entry which is preliminary data.</text>
</comment>
<protein>
    <submittedName>
        <fullName evidence="2">Uncharacterized protein</fullName>
    </submittedName>
</protein>
<sequence length="107" mass="11448">MTAIAWEECVDIRAVAANHAGRLDELRHQLLLSRDALNHAATRPLPAAVPVGVTYASVASGAPPRTGPHEPVHPVTPNGALPVQHLMDITESQQRINQGKSMSTLCF</sequence>
<proteinExistence type="predicted"/>
<reference evidence="2" key="1">
    <citation type="journal article" date="2020" name="Cell">
        <title>Large-Scale Comparative Analyses of Tick Genomes Elucidate Their Genetic Diversity and Vector Capacities.</title>
        <authorList>
            <consortium name="Tick Genome and Microbiome Consortium (TIGMIC)"/>
            <person name="Jia N."/>
            <person name="Wang J."/>
            <person name="Shi W."/>
            <person name="Du L."/>
            <person name="Sun Y."/>
            <person name="Zhan W."/>
            <person name="Jiang J.F."/>
            <person name="Wang Q."/>
            <person name="Zhang B."/>
            <person name="Ji P."/>
            <person name="Bell-Sakyi L."/>
            <person name="Cui X.M."/>
            <person name="Yuan T.T."/>
            <person name="Jiang B.G."/>
            <person name="Yang W.F."/>
            <person name="Lam T.T."/>
            <person name="Chang Q.C."/>
            <person name="Ding S.J."/>
            <person name="Wang X.J."/>
            <person name="Zhu J.G."/>
            <person name="Ruan X.D."/>
            <person name="Zhao L."/>
            <person name="Wei J.T."/>
            <person name="Ye R.Z."/>
            <person name="Que T.C."/>
            <person name="Du C.H."/>
            <person name="Zhou Y.H."/>
            <person name="Cheng J.X."/>
            <person name="Dai P.F."/>
            <person name="Guo W.B."/>
            <person name="Han X.H."/>
            <person name="Huang E.J."/>
            <person name="Li L.F."/>
            <person name="Wei W."/>
            <person name="Gao Y.C."/>
            <person name="Liu J.Z."/>
            <person name="Shao H.Z."/>
            <person name="Wang X."/>
            <person name="Wang C.C."/>
            <person name="Yang T.C."/>
            <person name="Huo Q.B."/>
            <person name="Li W."/>
            <person name="Chen H.Y."/>
            <person name="Chen S.E."/>
            <person name="Zhou L.G."/>
            <person name="Ni X.B."/>
            <person name="Tian J.H."/>
            <person name="Sheng Y."/>
            <person name="Liu T."/>
            <person name="Pan Y.S."/>
            <person name="Xia L.Y."/>
            <person name="Li J."/>
            <person name="Zhao F."/>
            <person name="Cao W.C."/>
        </authorList>
    </citation>
    <scope>NUCLEOTIDE SEQUENCE</scope>
    <source>
        <strain evidence="2">Rsan-2018</strain>
    </source>
</reference>
<dbReference type="EMBL" id="JABSTV010001245">
    <property type="protein sequence ID" value="KAH7984599.1"/>
    <property type="molecule type" value="Genomic_DNA"/>
</dbReference>
<name>A0A9D4YR12_RHISA</name>
<keyword evidence="3" id="KW-1185">Reference proteome</keyword>
<evidence type="ECO:0000313" key="3">
    <source>
        <dbReference type="Proteomes" id="UP000821837"/>
    </source>
</evidence>